<sequence>MQIINSSRRGRSVLASPFRSLAFAATFALMFAFASASASASASAFAFAYAFAFALAVASALGLLSASAVVTADNSRPNCRDARCVSHFWHVLCQCGVGWEQPSPTRGSSECSCRRHQRHCCRRQLCHSRRRGRPPHLTPALLLLPSEAGPVIFCRAPQANIASSVLWANPSDRHRRTRTISLLPQPPSAATSALRGDSYRIRVTLCWRHVNFPQIRRPSKSAAAARADRIRH</sequence>
<feature type="transmembrane region" description="Helical" evidence="1">
    <location>
        <begin position="50"/>
        <end position="70"/>
    </location>
</feature>
<dbReference type="GeneID" id="30176509"/>
<keyword evidence="1" id="KW-0812">Transmembrane</keyword>
<gene>
    <name evidence="2" type="ORF">PICMEDRAFT_116687</name>
</gene>
<name>A0A1E3NND2_9ASCO</name>
<dbReference type="RefSeq" id="XP_019018730.1">
    <property type="nucleotide sequence ID" value="XM_019159822.1"/>
</dbReference>
<protein>
    <submittedName>
        <fullName evidence="2">Uncharacterized protein</fullName>
    </submittedName>
</protein>
<evidence type="ECO:0000256" key="1">
    <source>
        <dbReference type="SAM" id="Phobius"/>
    </source>
</evidence>
<evidence type="ECO:0000313" key="3">
    <source>
        <dbReference type="Proteomes" id="UP000094455"/>
    </source>
</evidence>
<organism evidence="2 3">
    <name type="scientific">Pichia membranifaciens NRRL Y-2026</name>
    <dbReference type="NCBI Taxonomy" id="763406"/>
    <lineage>
        <taxon>Eukaryota</taxon>
        <taxon>Fungi</taxon>
        <taxon>Dikarya</taxon>
        <taxon>Ascomycota</taxon>
        <taxon>Saccharomycotina</taxon>
        <taxon>Pichiomycetes</taxon>
        <taxon>Pichiales</taxon>
        <taxon>Pichiaceae</taxon>
        <taxon>Pichia</taxon>
    </lineage>
</organism>
<dbReference type="AlphaFoldDB" id="A0A1E3NND2"/>
<proteinExistence type="predicted"/>
<keyword evidence="3" id="KW-1185">Reference proteome</keyword>
<keyword evidence="1" id="KW-0472">Membrane</keyword>
<dbReference type="Proteomes" id="UP000094455">
    <property type="component" value="Unassembled WGS sequence"/>
</dbReference>
<reference evidence="2 3" key="1">
    <citation type="journal article" date="2016" name="Proc. Natl. Acad. Sci. U.S.A.">
        <title>Comparative genomics of biotechnologically important yeasts.</title>
        <authorList>
            <person name="Riley R."/>
            <person name="Haridas S."/>
            <person name="Wolfe K.H."/>
            <person name="Lopes M.R."/>
            <person name="Hittinger C.T."/>
            <person name="Goeker M."/>
            <person name="Salamov A.A."/>
            <person name="Wisecaver J.H."/>
            <person name="Long T.M."/>
            <person name="Calvey C.H."/>
            <person name="Aerts A.L."/>
            <person name="Barry K.W."/>
            <person name="Choi C."/>
            <person name="Clum A."/>
            <person name="Coughlan A.Y."/>
            <person name="Deshpande S."/>
            <person name="Douglass A.P."/>
            <person name="Hanson S.J."/>
            <person name="Klenk H.-P."/>
            <person name="LaButti K.M."/>
            <person name="Lapidus A."/>
            <person name="Lindquist E.A."/>
            <person name="Lipzen A.M."/>
            <person name="Meier-Kolthoff J.P."/>
            <person name="Ohm R.A."/>
            <person name="Otillar R.P."/>
            <person name="Pangilinan J.L."/>
            <person name="Peng Y."/>
            <person name="Rokas A."/>
            <person name="Rosa C.A."/>
            <person name="Scheuner C."/>
            <person name="Sibirny A.A."/>
            <person name="Slot J.C."/>
            <person name="Stielow J.B."/>
            <person name="Sun H."/>
            <person name="Kurtzman C.P."/>
            <person name="Blackwell M."/>
            <person name="Grigoriev I.V."/>
            <person name="Jeffries T.W."/>
        </authorList>
    </citation>
    <scope>NUCLEOTIDE SEQUENCE [LARGE SCALE GENOMIC DNA]</scope>
    <source>
        <strain evidence="2 3">NRRL Y-2026</strain>
    </source>
</reference>
<evidence type="ECO:0000313" key="2">
    <source>
        <dbReference type="EMBL" id="ODQ47617.1"/>
    </source>
</evidence>
<keyword evidence="1" id="KW-1133">Transmembrane helix</keyword>
<accession>A0A1E3NND2</accession>
<dbReference type="EMBL" id="KV454002">
    <property type="protein sequence ID" value="ODQ47617.1"/>
    <property type="molecule type" value="Genomic_DNA"/>
</dbReference>